<name>A0A7K4NQA4_9ARCH</name>
<feature type="compositionally biased region" description="Pro residues" evidence="1">
    <location>
        <begin position="346"/>
        <end position="356"/>
    </location>
</feature>
<dbReference type="Proteomes" id="UP000526196">
    <property type="component" value="Unassembled WGS sequence"/>
</dbReference>
<organism evidence="2 3">
    <name type="scientific">Marine Group I thaumarchaeote</name>
    <dbReference type="NCBI Taxonomy" id="2511932"/>
    <lineage>
        <taxon>Archaea</taxon>
        <taxon>Nitrososphaerota</taxon>
        <taxon>Marine Group I</taxon>
    </lineage>
</organism>
<gene>
    <name evidence="2" type="ORF">HX833_03770</name>
</gene>
<proteinExistence type="predicted"/>
<comment type="caution">
    <text evidence="2">The sequence shown here is derived from an EMBL/GenBank/DDBJ whole genome shotgun (WGS) entry which is preliminary data.</text>
</comment>
<accession>A0A7K4NQA4</accession>
<dbReference type="SUPFAM" id="SSF55874">
    <property type="entry name" value="ATPase domain of HSP90 chaperone/DNA topoisomerase II/histidine kinase"/>
    <property type="match status" value="1"/>
</dbReference>
<dbReference type="Pfam" id="PF13589">
    <property type="entry name" value="HATPase_c_3"/>
    <property type="match status" value="1"/>
</dbReference>
<keyword evidence="2" id="KW-0067">ATP-binding</keyword>
<sequence>MEQIMKIDVLHALEDLVRIYDSSAKMVFREATDNALDILATEIDIKIGKDSNGKYWISFEDNGSGMDKKTFESYHVIAKSTKTYGKSIGFAGIGAKVYLAVGDFVRIFTETCCGNESWSSEMYRKGNDLMHSTPKKSSRKKNGTYYKVLINYTDYLELQQSLEDWVKVFCNNALLNGIKISVNGKSVKPWIPETSKTKSYIVMAENKKFPCKLHLCKNDLHKSKRNIEYHINNHFVKGRRPDYYDQVKLEFRNKWFVSVEAYEIADYLKTDKSGFRGGWWKYGDAIEKKIFKELQKLGLISTQTKKAAAPQSLAKAFEKLLKGKFAFLNPNSLIGGLIGTKRPGPICGPSPRPPSKPGSKSPRPGTSKSGFSVVVSYRQNDKREGYLDPGSHQLVINSGHALAISTGQDKKAWSYHCTKVVVLILLEEYNKKNPISISKFVTTQSEFMDAVRAEVKDWKL</sequence>
<protein>
    <submittedName>
        <fullName evidence="2">ATP-binding protein</fullName>
    </submittedName>
</protein>
<evidence type="ECO:0000313" key="3">
    <source>
        <dbReference type="Proteomes" id="UP000526196"/>
    </source>
</evidence>
<dbReference type="GO" id="GO:0005524">
    <property type="term" value="F:ATP binding"/>
    <property type="evidence" value="ECO:0007669"/>
    <property type="project" value="UniProtKB-KW"/>
</dbReference>
<dbReference type="EMBL" id="JACASX010000004">
    <property type="protein sequence ID" value="NWK05193.1"/>
    <property type="molecule type" value="Genomic_DNA"/>
</dbReference>
<dbReference type="Gene3D" id="3.30.565.10">
    <property type="entry name" value="Histidine kinase-like ATPase, C-terminal domain"/>
    <property type="match status" value="1"/>
</dbReference>
<reference evidence="2 3" key="1">
    <citation type="journal article" date="2019" name="Environ. Microbiol.">
        <title>Genomics insights into ecotype formation of ammonia-oxidizing archaea in the deep ocean.</title>
        <authorList>
            <person name="Wang Y."/>
            <person name="Huang J.M."/>
            <person name="Cui G.J."/>
            <person name="Nunoura T."/>
            <person name="Takaki Y."/>
            <person name="Li W.L."/>
            <person name="Li J."/>
            <person name="Gao Z.M."/>
            <person name="Takai K."/>
            <person name="Zhang A.Q."/>
            <person name="Stepanauskas R."/>
        </authorList>
    </citation>
    <scope>NUCLEOTIDE SEQUENCE [LARGE SCALE GENOMIC DNA]</scope>
    <source>
        <strain evidence="2 3">F20</strain>
    </source>
</reference>
<keyword evidence="2" id="KW-0547">Nucleotide-binding</keyword>
<dbReference type="AlphaFoldDB" id="A0A7K4NQA4"/>
<evidence type="ECO:0000256" key="1">
    <source>
        <dbReference type="SAM" id="MobiDB-lite"/>
    </source>
</evidence>
<feature type="compositionally biased region" description="Low complexity" evidence="1">
    <location>
        <begin position="357"/>
        <end position="370"/>
    </location>
</feature>
<dbReference type="InterPro" id="IPR036890">
    <property type="entry name" value="HATPase_C_sf"/>
</dbReference>
<evidence type="ECO:0000313" key="2">
    <source>
        <dbReference type="EMBL" id="NWK05193.1"/>
    </source>
</evidence>
<feature type="region of interest" description="Disordered" evidence="1">
    <location>
        <begin position="344"/>
        <end position="370"/>
    </location>
</feature>